<feature type="transmembrane region" description="Helical" evidence="4">
    <location>
        <begin position="12"/>
        <end position="33"/>
    </location>
</feature>
<evidence type="ECO:0000256" key="4">
    <source>
        <dbReference type="SAM" id="Phobius"/>
    </source>
</evidence>
<evidence type="ECO:0000313" key="5">
    <source>
        <dbReference type="EMBL" id="KSU88505.1"/>
    </source>
</evidence>
<keyword evidence="2" id="KW-0488">Methylation</keyword>
<dbReference type="Pfam" id="PF07963">
    <property type="entry name" value="N_methyl"/>
    <property type="match status" value="1"/>
</dbReference>
<keyword evidence="3" id="KW-0178">Competence</keyword>
<dbReference type="Gene3D" id="3.30.700.10">
    <property type="entry name" value="Glycoprotein, Type 4 Pilin"/>
    <property type="match status" value="1"/>
</dbReference>
<name>A0A0V8JN82_9BACI</name>
<dbReference type="InterPro" id="IPR045584">
    <property type="entry name" value="Pilin-like"/>
</dbReference>
<evidence type="ECO:0000256" key="1">
    <source>
        <dbReference type="ARBA" id="ARBA00004241"/>
    </source>
</evidence>
<gene>
    <name evidence="5" type="ORF">AS180_07375</name>
</gene>
<dbReference type="EMBL" id="LNQP01000022">
    <property type="protein sequence ID" value="KSU88505.1"/>
    <property type="molecule type" value="Genomic_DNA"/>
</dbReference>
<dbReference type="GO" id="GO:0015628">
    <property type="term" value="P:protein secretion by the type II secretion system"/>
    <property type="evidence" value="ECO:0007669"/>
    <property type="project" value="InterPro"/>
</dbReference>
<keyword evidence="6" id="KW-1185">Reference proteome</keyword>
<evidence type="ECO:0000313" key="6">
    <source>
        <dbReference type="Proteomes" id="UP000053681"/>
    </source>
</evidence>
<keyword evidence="4" id="KW-0812">Transmembrane</keyword>
<dbReference type="AlphaFoldDB" id="A0A0V8JN82"/>
<sequence length="156" mass="17477">MKLIHKDERGLTLIEVLAVLVILGIVAAVAFLLTSKVIQQSKGQAFVANAIAMKESATLHKRSNEVILDGKVEGKLMYQELIEEGYLEPLMDPYTNKEWTTTEDADGSFVEIRFEDNRLNYYVCLKSDTKVLCQEDGVGILSSELAVDKIKNRVIK</sequence>
<dbReference type="GO" id="GO:0009986">
    <property type="term" value="C:cell surface"/>
    <property type="evidence" value="ECO:0007669"/>
    <property type="project" value="UniProtKB-SubCell"/>
</dbReference>
<dbReference type="RefSeq" id="WP_025908538.1">
    <property type="nucleotide sequence ID" value="NZ_KQ758638.1"/>
</dbReference>
<keyword evidence="4" id="KW-0472">Membrane</keyword>
<dbReference type="SUPFAM" id="SSF54523">
    <property type="entry name" value="Pili subunits"/>
    <property type="match status" value="1"/>
</dbReference>
<keyword evidence="4" id="KW-1133">Transmembrane helix</keyword>
<reference evidence="5 6" key="1">
    <citation type="submission" date="2015-11" db="EMBL/GenBank/DDBJ databases">
        <title>Bacillus caseinolyticus sp nov.</title>
        <authorList>
            <person name="Dastager S.G."/>
            <person name="Mawlankar R."/>
        </authorList>
    </citation>
    <scope>NUCLEOTIDE SEQUENCE [LARGE SCALE GENOMIC DNA]</scope>
    <source>
        <strain evidence="5 6">SGD-V-76</strain>
    </source>
</reference>
<protein>
    <submittedName>
        <fullName evidence="5">Uncharacterized protein</fullName>
    </submittedName>
</protein>
<dbReference type="NCBIfam" id="TIGR02532">
    <property type="entry name" value="IV_pilin_GFxxxE"/>
    <property type="match status" value="1"/>
</dbReference>
<dbReference type="PROSITE" id="PS00409">
    <property type="entry name" value="PROKAR_NTER_METHYL"/>
    <property type="match status" value="1"/>
</dbReference>
<accession>A0A0V8JN82</accession>
<dbReference type="InterPro" id="IPR000983">
    <property type="entry name" value="Bac_GSPG_pilin"/>
</dbReference>
<proteinExistence type="predicted"/>
<comment type="caution">
    <text evidence="5">The sequence shown here is derived from an EMBL/GenBank/DDBJ whole genome shotgun (WGS) entry which is preliminary data.</text>
</comment>
<dbReference type="Proteomes" id="UP000053681">
    <property type="component" value="Unassembled WGS sequence"/>
</dbReference>
<evidence type="ECO:0000256" key="2">
    <source>
        <dbReference type="ARBA" id="ARBA00022481"/>
    </source>
</evidence>
<organism evidence="5 6">
    <name type="scientific">Priestia veravalensis</name>
    <dbReference type="NCBI Taxonomy" id="1414648"/>
    <lineage>
        <taxon>Bacteria</taxon>
        <taxon>Bacillati</taxon>
        <taxon>Bacillota</taxon>
        <taxon>Bacilli</taxon>
        <taxon>Bacillales</taxon>
        <taxon>Bacillaceae</taxon>
        <taxon>Priestia</taxon>
    </lineage>
</organism>
<evidence type="ECO:0000256" key="3">
    <source>
        <dbReference type="ARBA" id="ARBA00023287"/>
    </source>
</evidence>
<comment type="subcellular location">
    <subcellularLocation>
        <location evidence="1">Cell surface</location>
    </subcellularLocation>
</comment>
<dbReference type="GO" id="GO:0030420">
    <property type="term" value="P:establishment of competence for transformation"/>
    <property type="evidence" value="ECO:0007669"/>
    <property type="project" value="UniProtKB-KW"/>
</dbReference>
<dbReference type="PRINTS" id="PR00813">
    <property type="entry name" value="BCTERIALGSPG"/>
</dbReference>
<dbReference type="GO" id="GO:0015627">
    <property type="term" value="C:type II protein secretion system complex"/>
    <property type="evidence" value="ECO:0007669"/>
    <property type="project" value="InterPro"/>
</dbReference>
<dbReference type="InterPro" id="IPR012902">
    <property type="entry name" value="N_methyl_site"/>
</dbReference>